<keyword evidence="3" id="KW-0479">Metal-binding</keyword>
<dbReference type="GO" id="GO:0030036">
    <property type="term" value="P:actin cytoskeleton organization"/>
    <property type="evidence" value="ECO:0007669"/>
    <property type="project" value="TreeGrafter"/>
</dbReference>
<organism evidence="6 7">
    <name type="scientific">Exocentrus adspersus</name>
    <dbReference type="NCBI Taxonomy" id="1586481"/>
    <lineage>
        <taxon>Eukaryota</taxon>
        <taxon>Metazoa</taxon>
        <taxon>Ecdysozoa</taxon>
        <taxon>Arthropoda</taxon>
        <taxon>Hexapoda</taxon>
        <taxon>Insecta</taxon>
        <taxon>Pterygota</taxon>
        <taxon>Neoptera</taxon>
        <taxon>Endopterygota</taxon>
        <taxon>Coleoptera</taxon>
        <taxon>Polyphaga</taxon>
        <taxon>Cucujiformia</taxon>
        <taxon>Chrysomeloidea</taxon>
        <taxon>Cerambycidae</taxon>
        <taxon>Lamiinae</taxon>
        <taxon>Acanthocinini</taxon>
        <taxon>Exocentrus</taxon>
    </lineage>
</organism>
<dbReference type="Proteomes" id="UP001159042">
    <property type="component" value="Unassembled WGS sequence"/>
</dbReference>
<dbReference type="GO" id="GO:0003779">
    <property type="term" value="F:actin binding"/>
    <property type="evidence" value="ECO:0007669"/>
    <property type="project" value="TreeGrafter"/>
</dbReference>
<comment type="subcellular location">
    <subcellularLocation>
        <location evidence="1">Cytoplasm</location>
    </subcellularLocation>
</comment>
<dbReference type="InterPro" id="IPR050604">
    <property type="entry name" value="PDZ-LIM_domain"/>
</dbReference>
<evidence type="ECO:0000256" key="3">
    <source>
        <dbReference type="ARBA" id="ARBA00023038"/>
    </source>
</evidence>
<dbReference type="AlphaFoldDB" id="A0AAV8W3S8"/>
<dbReference type="GO" id="GO:0005912">
    <property type="term" value="C:adherens junction"/>
    <property type="evidence" value="ECO:0007669"/>
    <property type="project" value="TreeGrafter"/>
</dbReference>
<dbReference type="PANTHER" id="PTHR24214">
    <property type="entry name" value="PDZ AND LIM DOMAIN PROTEIN ZASP"/>
    <property type="match status" value="1"/>
</dbReference>
<dbReference type="SMART" id="SM00228">
    <property type="entry name" value="PDZ"/>
    <property type="match status" value="1"/>
</dbReference>
<dbReference type="InterPro" id="IPR006643">
    <property type="entry name" value="Zasp-like_motif"/>
</dbReference>
<dbReference type="Gene3D" id="2.30.42.10">
    <property type="match status" value="1"/>
</dbReference>
<protein>
    <recommendedName>
        <fullName evidence="5">PDZ domain-containing protein</fullName>
    </recommendedName>
</protein>
<evidence type="ECO:0000256" key="1">
    <source>
        <dbReference type="ARBA" id="ARBA00004496"/>
    </source>
</evidence>
<evidence type="ECO:0000256" key="4">
    <source>
        <dbReference type="SAM" id="MobiDB-lite"/>
    </source>
</evidence>
<keyword evidence="3" id="KW-0862">Zinc</keyword>
<feature type="region of interest" description="Disordered" evidence="4">
    <location>
        <begin position="86"/>
        <end position="130"/>
    </location>
</feature>
<dbReference type="GO" id="GO:0030018">
    <property type="term" value="C:Z disc"/>
    <property type="evidence" value="ECO:0007669"/>
    <property type="project" value="TreeGrafter"/>
</dbReference>
<reference evidence="6 7" key="1">
    <citation type="journal article" date="2023" name="Insect Mol. Biol.">
        <title>Genome sequencing provides insights into the evolution of gene families encoding plant cell wall-degrading enzymes in longhorned beetles.</title>
        <authorList>
            <person name="Shin N.R."/>
            <person name="Okamura Y."/>
            <person name="Kirsch R."/>
            <person name="Pauchet Y."/>
        </authorList>
    </citation>
    <scope>NUCLEOTIDE SEQUENCE [LARGE SCALE GENOMIC DNA]</scope>
    <source>
        <strain evidence="6">EAD_L_NR</strain>
    </source>
</reference>
<name>A0AAV8W3S8_9CUCU</name>
<dbReference type="GO" id="GO:0031941">
    <property type="term" value="C:filamentous actin"/>
    <property type="evidence" value="ECO:0007669"/>
    <property type="project" value="TreeGrafter"/>
</dbReference>
<dbReference type="Pfam" id="PF00595">
    <property type="entry name" value="PDZ"/>
    <property type="match status" value="1"/>
</dbReference>
<feature type="compositionally biased region" description="Polar residues" evidence="4">
    <location>
        <begin position="88"/>
        <end position="112"/>
    </location>
</feature>
<dbReference type="GO" id="GO:0061061">
    <property type="term" value="P:muscle structure development"/>
    <property type="evidence" value="ECO:0007669"/>
    <property type="project" value="TreeGrafter"/>
</dbReference>
<evidence type="ECO:0000313" key="7">
    <source>
        <dbReference type="Proteomes" id="UP001159042"/>
    </source>
</evidence>
<feature type="domain" description="PDZ" evidence="5">
    <location>
        <begin position="8"/>
        <end position="90"/>
    </location>
</feature>
<accession>A0AAV8W3S8</accession>
<gene>
    <name evidence="6" type="ORF">NQ315_004814</name>
</gene>
<dbReference type="InterPro" id="IPR036034">
    <property type="entry name" value="PDZ_sf"/>
</dbReference>
<dbReference type="GO" id="GO:0051371">
    <property type="term" value="F:muscle alpha-actinin binding"/>
    <property type="evidence" value="ECO:0007669"/>
    <property type="project" value="TreeGrafter"/>
</dbReference>
<dbReference type="PANTHER" id="PTHR24214:SF55">
    <property type="entry name" value="Z BAND ALTERNATIVELY SPLICED PDZ-MOTIF PROTEIN 66, ISOFORM E"/>
    <property type="match status" value="1"/>
</dbReference>
<sequence>MGRTHEIVLDLRRSSPNEHWGFSLVGGSDVKTPLIVTRVGFGSPTEGVLHRGDIITKVGNYDARDIRHQDAQNLFKNAGTNIRVVVQRENTPRQNTSTGSSRTSSYNYSPLSVSPHLSPRGPGYTPPGYSPGGSALTPYYSSPLTPIDNNYFEVYEPNQKRKGSQEDIHVTKQPYRTTPLVLPGAKVKRESGPTESYLRHHPNPSFRAPPHHVDTDHLIKQKVASTVLDRISTGDPNKQLVHKQFNSPINLYSEPNVVDTIHKQTGLQPQVRRQVKFNPAESETYKALQEDSYTDHVQEVSAAPQSKIYAPNKAIPAKKPAHIVNQNPQYGNSLGESDVIQQSGSFKRLMWSVLPGSNY</sequence>
<evidence type="ECO:0000256" key="2">
    <source>
        <dbReference type="ARBA" id="ARBA00022490"/>
    </source>
</evidence>
<dbReference type="SUPFAM" id="SSF50156">
    <property type="entry name" value="PDZ domain-like"/>
    <property type="match status" value="1"/>
</dbReference>
<keyword evidence="7" id="KW-1185">Reference proteome</keyword>
<evidence type="ECO:0000313" key="6">
    <source>
        <dbReference type="EMBL" id="KAJ8920675.1"/>
    </source>
</evidence>
<dbReference type="EMBL" id="JANEYG010000013">
    <property type="protein sequence ID" value="KAJ8920675.1"/>
    <property type="molecule type" value="Genomic_DNA"/>
</dbReference>
<dbReference type="InterPro" id="IPR001478">
    <property type="entry name" value="PDZ"/>
</dbReference>
<dbReference type="InterPro" id="IPR031847">
    <property type="entry name" value="PDLI1-4/Zasp-like_mid"/>
</dbReference>
<dbReference type="GO" id="GO:0001725">
    <property type="term" value="C:stress fiber"/>
    <property type="evidence" value="ECO:0007669"/>
    <property type="project" value="TreeGrafter"/>
</dbReference>
<dbReference type="SMART" id="SM00735">
    <property type="entry name" value="ZM"/>
    <property type="match status" value="1"/>
</dbReference>
<evidence type="ECO:0000259" key="5">
    <source>
        <dbReference type="PROSITE" id="PS50106"/>
    </source>
</evidence>
<dbReference type="PROSITE" id="PS50106">
    <property type="entry name" value="PDZ"/>
    <property type="match status" value="1"/>
</dbReference>
<proteinExistence type="predicted"/>
<dbReference type="CDD" id="cd23068">
    <property type="entry name" value="PDZ_ZASP52-like"/>
    <property type="match status" value="1"/>
</dbReference>
<dbReference type="Pfam" id="PF15936">
    <property type="entry name" value="DUF4749"/>
    <property type="match status" value="1"/>
</dbReference>
<keyword evidence="2" id="KW-0963">Cytoplasm</keyword>
<comment type="caution">
    <text evidence="6">The sequence shown here is derived from an EMBL/GenBank/DDBJ whole genome shotgun (WGS) entry which is preliminary data.</text>
</comment>
<keyword evidence="3" id="KW-0440">LIM domain</keyword>